<dbReference type="EMBL" id="JAIXMP010000008">
    <property type="protein sequence ID" value="KAI9269154.1"/>
    <property type="molecule type" value="Genomic_DNA"/>
</dbReference>
<organism evidence="3 4">
    <name type="scientific">Phascolomyces articulosus</name>
    <dbReference type="NCBI Taxonomy" id="60185"/>
    <lineage>
        <taxon>Eukaryota</taxon>
        <taxon>Fungi</taxon>
        <taxon>Fungi incertae sedis</taxon>
        <taxon>Mucoromycota</taxon>
        <taxon>Mucoromycotina</taxon>
        <taxon>Mucoromycetes</taxon>
        <taxon>Mucorales</taxon>
        <taxon>Lichtheimiaceae</taxon>
        <taxon>Phascolomyces</taxon>
    </lineage>
</organism>
<feature type="compositionally biased region" description="Low complexity" evidence="1">
    <location>
        <begin position="549"/>
        <end position="561"/>
    </location>
</feature>
<feature type="region of interest" description="Disordered" evidence="1">
    <location>
        <begin position="549"/>
        <end position="577"/>
    </location>
</feature>
<dbReference type="InterPro" id="IPR001810">
    <property type="entry name" value="F-box_dom"/>
</dbReference>
<reference evidence="3" key="2">
    <citation type="submission" date="2023-02" db="EMBL/GenBank/DDBJ databases">
        <authorList>
            <consortium name="DOE Joint Genome Institute"/>
            <person name="Mondo S.J."/>
            <person name="Chang Y."/>
            <person name="Wang Y."/>
            <person name="Ahrendt S."/>
            <person name="Andreopoulos W."/>
            <person name="Barry K."/>
            <person name="Beard J."/>
            <person name="Benny G.L."/>
            <person name="Blankenship S."/>
            <person name="Bonito G."/>
            <person name="Cuomo C."/>
            <person name="Desiro A."/>
            <person name="Gervers K.A."/>
            <person name="Hundley H."/>
            <person name="Kuo A."/>
            <person name="LaButti K."/>
            <person name="Lang B.F."/>
            <person name="Lipzen A."/>
            <person name="O'Donnell K."/>
            <person name="Pangilinan J."/>
            <person name="Reynolds N."/>
            <person name="Sandor L."/>
            <person name="Smith M.W."/>
            <person name="Tsang A."/>
            <person name="Grigoriev I.V."/>
            <person name="Stajich J.E."/>
            <person name="Spatafora J.W."/>
        </authorList>
    </citation>
    <scope>NUCLEOTIDE SEQUENCE</scope>
    <source>
        <strain evidence="3">RSA 2281</strain>
    </source>
</reference>
<comment type="caution">
    <text evidence="3">The sequence shown here is derived from an EMBL/GenBank/DDBJ whole genome shotgun (WGS) entry which is preliminary data.</text>
</comment>
<gene>
    <name evidence="3" type="ORF">BDA99DRAFT_503681</name>
</gene>
<dbReference type="Gene3D" id="3.80.10.10">
    <property type="entry name" value="Ribonuclease Inhibitor"/>
    <property type="match status" value="1"/>
</dbReference>
<evidence type="ECO:0000313" key="4">
    <source>
        <dbReference type="Proteomes" id="UP001209540"/>
    </source>
</evidence>
<reference evidence="3" key="1">
    <citation type="journal article" date="2022" name="IScience">
        <title>Evolution of zygomycete secretomes and the origins of terrestrial fungal ecologies.</title>
        <authorList>
            <person name="Chang Y."/>
            <person name="Wang Y."/>
            <person name="Mondo S."/>
            <person name="Ahrendt S."/>
            <person name="Andreopoulos W."/>
            <person name="Barry K."/>
            <person name="Beard J."/>
            <person name="Benny G.L."/>
            <person name="Blankenship S."/>
            <person name="Bonito G."/>
            <person name="Cuomo C."/>
            <person name="Desiro A."/>
            <person name="Gervers K.A."/>
            <person name="Hundley H."/>
            <person name="Kuo A."/>
            <person name="LaButti K."/>
            <person name="Lang B.F."/>
            <person name="Lipzen A."/>
            <person name="O'Donnell K."/>
            <person name="Pangilinan J."/>
            <person name="Reynolds N."/>
            <person name="Sandor L."/>
            <person name="Smith M.E."/>
            <person name="Tsang A."/>
            <person name="Grigoriev I.V."/>
            <person name="Stajich J.E."/>
            <person name="Spatafora J.W."/>
        </authorList>
    </citation>
    <scope>NUCLEOTIDE SEQUENCE</scope>
    <source>
        <strain evidence="3">RSA 2281</strain>
    </source>
</reference>
<dbReference type="Proteomes" id="UP001209540">
    <property type="component" value="Unassembled WGS sequence"/>
</dbReference>
<protein>
    <recommendedName>
        <fullName evidence="2">F-box domain-containing protein</fullName>
    </recommendedName>
</protein>
<evidence type="ECO:0000259" key="2">
    <source>
        <dbReference type="PROSITE" id="PS50181"/>
    </source>
</evidence>
<dbReference type="PROSITE" id="PS50181">
    <property type="entry name" value="FBOX"/>
    <property type="match status" value="1"/>
</dbReference>
<dbReference type="SUPFAM" id="SSF81383">
    <property type="entry name" value="F-box domain"/>
    <property type="match status" value="1"/>
</dbReference>
<name>A0AAD5KFU4_9FUNG</name>
<feature type="domain" description="F-box" evidence="2">
    <location>
        <begin position="1"/>
        <end position="41"/>
    </location>
</feature>
<dbReference type="InterPro" id="IPR036047">
    <property type="entry name" value="F-box-like_dom_sf"/>
</dbReference>
<evidence type="ECO:0000256" key="1">
    <source>
        <dbReference type="SAM" id="MobiDB-lite"/>
    </source>
</evidence>
<sequence length="680" mass="78407">MLPIEVLERIALHLQRHDIYHCIMVCRTWYFVFLPCLYRSTEISSDANASTIMLRHADSSLCKRMLELVLEDGMLSIQDMRKLQERCPSLKTLHFWWWRPSLLSTLFSITSPSTFLLNLEDEASVKHRLAPTRPHFFESPIPALIEFGASYHFLTRLELSCLSWEPPSIFNTPLGTDFDDWLRRLLEPMSNLSELVMNNVLPTFDVRHLYIIHTCCPNLIDFASEGPSQIHYNNNSNVAMAIVPKMQSLRLVYDGGWSDTANAWLSYIAQCYPNIVNLHLENISERSGWIRRVGSSSTNSRFLEFPQLLCAHLIRLDLDYDTVLCIQRQAPLVYDLSVHGSCRWSSVTIFESHTVLDEFDGFVSHLNDDIFRLSITIPEAYDRRLTIFYVCENLCDLSLCGNSNSNLSTTIIDSNNTMRTMIDLPVLLVTCRALRRLHLTCIHLSDELLWAPIQSPIERLELDQVTMTSDSINCIFQYCIQLSTFIAKQCYWRCISGDSVIGIQLQFGPRHFRLIQMNDQRIVWATSTYTTIWDPIQIYGLKKMVISTSSSSSPTNINSNTRCRSDRENSGDDANEFNMLRKPDRWLRVPSSRNNRSAEQKLVKRQPQFIIDTNSIFDLDSNSLNLLLETSYNDATKIDLITRHQFTTNEYTRCISERGGFMTLSYMDANHVIINGQSVQ</sequence>
<keyword evidence="4" id="KW-1185">Reference proteome</keyword>
<proteinExistence type="predicted"/>
<dbReference type="InterPro" id="IPR032675">
    <property type="entry name" value="LRR_dom_sf"/>
</dbReference>
<evidence type="ECO:0000313" key="3">
    <source>
        <dbReference type="EMBL" id="KAI9269154.1"/>
    </source>
</evidence>
<accession>A0AAD5KFU4</accession>
<dbReference type="AlphaFoldDB" id="A0AAD5KFU4"/>